<organism evidence="1 2">
    <name type="scientific">Cetraspora pellucida</name>
    <dbReference type="NCBI Taxonomy" id="1433469"/>
    <lineage>
        <taxon>Eukaryota</taxon>
        <taxon>Fungi</taxon>
        <taxon>Fungi incertae sedis</taxon>
        <taxon>Mucoromycota</taxon>
        <taxon>Glomeromycotina</taxon>
        <taxon>Glomeromycetes</taxon>
        <taxon>Diversisporales</taxon>
        <taxon>Gigasporaceae</taxon>
        <taxon>Cetraspora</taxon>
    </lineage>
</organism>
<comment type="caution">
    <text evidence="1">The sequence shown here is derived from an EMBL/GenBank/DDBJ whole genome shotgun (WGS) entry which is preliminary data.</text>
</comment>
<proteinExistence type="predicted"/>
<name>A0ACA9M3C4_9GLOM</name>
<dbReference type="EMBL" id="CAJVPW010006326">
    <property type="protein sequence ID" value="CAG8567466.1"/>
    <property type="molecule type" value="Genomic_DNA"/>
</dbReference>
<evidence type="ECO:0000313" key="1">
    <source>
        <dbReference type="EMBL" id="CAG8567466.1"/>
    </source>
</evidence>
<dbReference type="Proteomes" id="UP000789366">
    <property type="component" value="Unassembled WGS sequence"/>
</dbReference>
<accession>A0ACA9M3C4</accession>
<evidence type="ECO:0000313" key="2">
    <source>
        <dbReference type="Proteomes" id="UP000789366"/>
    </source>
</evidence>
<protein>
    <submittedName>
        <fullName evidence="1">10084_t:CDS:1</fullName>
    </submittedName>
</protein>
<reference evidence="1" key="1">
    <citation type="submission" date="2021-06" db="EMBL/GenBank/DDBJ databases">
        <authorList>
            <person name="Kallberg Y."/>
            <person name="Tangrot J."/>
            <person name="Rosling A."/>
        </authorList>
    </citation>
    <scope>NUCLEOTIDE SEQUENCE</scope>
    <source>
        <strain evidence="1">28 12/20/2015</strain>
    </source>
</reference>
<feature type="non-terminal residue" evidence="1">
    <location>
        <position position="1"/>
    </location>
</feature>
<gene>
    <name evidence="1" type="ORF">SPELUC_LOCUS5857</name>
</gene>
<keyword evidence="2" id="KW-1185">Reference proteome</keyword>
<sequence>KHVVDTTIRPCLSTADAIRSDVNQESSVEASPLHGKTQHECTSERCSASKITKSSEDIEINKFLDSKDKKKVRKLIQNSDLSTVAISSSFVTLHESEQSDELIFSLEKNLIVEQKLMQQLSFQRKAYLHCTNLKEPGISLDKVLEAYPENSKLIQELRT</sequence>